<dbReference type="InterPro" id="IPR029016">
    <property type="entry name" value="GAF-like_dom_sf"/>
</dbReference>
<evidence type="ECO:0000313" key="7">
    <source>
        <dbReference type="Proteomes" id="UP001304769"/>
    </source>
</evidence>
<evidence type="ECO:0000256" key="2">
    <source>
        <dbReference type="ARBA" id="ARBA00023125"/>
    </source>
</evidence>
<sequence>MPTSAAPAVTRAIELLAFLAGQGSAPASLTDIAHGIGAARSSTRNICSALEEGGLIQRRDGGYQLGRRLVEFGGAYLSSFDQIREFYRACAESTLLSRELVQVAIMDGTDVLYVARHEGRSPLHLSARIGDRFPAALTAVGKALLSPLGETAVRARFADPSGLDARTERSVRTVDELVRQLSNVRERGYAVDLGEVHPAVVGVAAAVPDGGSAPRFAVGVSLIAARPDDGSLEKYGKAVRTVAAQIAMPARRVA</sequence>
<evidence type="ECO:0000259" key="5">
    <source>
        <dbReference type="PROSITE" id="PS51078"/>
    </source>
</evidence>
<dbReference type="SUPFAM" id="SSF55781">
    <property type="entry name" value="GAF domain-like"/>
    <property type="match status" value="1"/>
</dbReference>
<dbReference type="InterPro" id="IPR036390">
    <property type="entry name" value="WH_DNA-bd_sf"/>
</dbReference>
<dbReference type="SMART" id="SM00346">
    <property type="entry name" value="HTH_ICLR"/>
    <property type="match status" value="1"/>
</dbReference>
<feature type="domain" description="HTH iclR-type" evidence="4">
    <location>
        <begin position="6"/>
        <end position="67"/>
    </location>
</feature>
<dbReference type="InterPro" id="IPR005471">
    <property type="entry name" value="Tscrpt_reg_IclR_N"/>
</dbReference>
<proteinExistence type="predicted"/>
<dbReference type="Pfam" id="PF01614">
    <property type="entry name" value="IclR_C"/>
    <property type="match status" value="1"/>
</dbReference>
<feature type="domain" description="IclR-ED" evidence="5">
    <location>
        <begin position="68"/>
        <end position="252"/>
    </location>
</feature>
<keyword evidence="1" id="KW-0805">Transcription regulation</keyword>
<comment type="caution">
    <text evidence="6">The sequence shown here is derived from an EMBL/GenBank/DDBJ whole genome shotgun (WGS) entry which is preliminary data.</text>
</comment>
<dbReference type="Gene3D" id="3.30.450.40">
    <property type="match status" value="1"/>
</dbReference>
<accession>A0ABU5T6Y3</accession>
<dbReference type="InterPro" id="IPR014757">
    <property type="entry name" value="Tscrpt_reg_IclR_C"/>
</dbReference>
<keyword evidence="7" id="KW-1185">Reference proteome</keyword>
<keyword evidence="3" id="KW-0804">Transcription</keyword>
<dbReference type="PROSITE" id="PS51077">
    <property type="entry name" value="HTH_ICLR"/>
    <property type="match status" value="1"/>
</dbReference>
<dbReference type="Gene3D" id="1.10.10.10">
    <property type="entry name" value="Winged helix-like DNA-binding domain superfamily/Winged helix DNA-binding domain"/>
    <property type="match status" value="1"/>
</dbReference>
<dbReference type="PANTHER" id="PTHR30136">
    <property type="entry name" value="HELIX-TURN-HELIX TRANSCRIPTIONAL REGULATOR, ICLR FAMILY"/>
    <property type="match status" value="1"/>
</dbReference>
<keyword evidence="2" id="KW-0238">DNA-binding</keyword>
<dbReference type="EMBL" id="JAYGGQ010000008">
    <property type="protein sequence ID" value="MEA5455422.1"/>
    <property type="molecule type" value="Genomic_DNA"/>
</dbReference>
<dbReference type="SUPFAM" id="SSF46785">
    <property type="entry name" value="Winged helix' DNA-binding domain"/>
    <property type="match status" value="1"/>
</dbReference>
<dbReference type="PROSITE" id="PS51078">
    <property type="entry name" value="ICLR_ED"/>
    <property type="match status" value="1"/>
</dbReference>
<protein>
    <submittedName>
        <fullName evidence="6">IclR family transcriptional regulator</fullName>
    </submittedName>
</protein>
<dbReference type="Proteomes" id="UP001304769">
    <property type="component" value="Unassembled WGS sequence"/>
</dbReference>
<evidence type="ECO:0000313" key="6">
    <source>
        <dbReference type="EMBL" id="MEA5455422.1"/>
    </source>
</evidence>
<reference evidence="6 7" key="1">
    <citation type="submission" date="2023-12" db="EMBL/GenBank/DDBJ databases">
        <title>Sinomonas terricola sp. nov, isolated from litchi orchard soil in Guangdong, PR China.</title>
        <authorList>
            <person name="Jiaxin W."/>
            <person name="Yang Z."/>
            <person name="Honghui Z."/>
        </authorList>
    </citation>
    <scope>NUCLEOTIDE SEQUENCE [LARGE SCALE GENOMIC DNA]</scope>
    <source>
        <strain evidence="6 7">JGH33</strain>
    </source>
</reference>
<gene>
    <name evidence="6" type="ORF">SPF06_11880</name>
</gene>
<evidence type="ECO:0000256" key="1">
    <source>
        <dbReference type="ARBA" id="ARBA00023015"/>
    </source>
</evidence>
<evidence type="ECO:0000259" key="4">
    <source>
        <dbReference type="PROSITE" id="PS51077"/>
    </source>
</evidence>
<dbReference type="InterPro" id="IPR036388">
    <property type="entry name" value="WH-like_DNA-bd_sf"/>
</dbReference>
<dbReference type="PANTHER" id="PTHR30136:SF24">
    <property type="entry name" value="HTH-TYPE TRANSCRIPTIONAL REPRESSOR ALLR"/>
    <property type="match status" value="1"/>
</dbReference>
<dbReference type="Pfam" id="PF09339">
    <property type="entry name" value="HTH_IclR"/>
    <property type="match status" value="1"/>
</dbReference>
<organism evidence="6 7">
    <name type="scientific">Sinomonas terricola</name>
    <dbReference type="NCBI Taxonomy" id="3110330"/>
    <lineage>
        <taxon>Bacteria</taxon>
        <taxon>Bacillati</taxon>
        <taxon>Actinomycetota</taxon>
        <taxon>Actinomycetes</taxon>
        <taxon>Micrococcales</taxon>
        <taxon>Micrococcaceae</taxon>
        <taxon>Sinomonas</taxon>
    </lineage>
</organism>
<evidence type="ECO:0000256" key="3">
    <source>
        <dbReference type="ARBA" id="ARBA00023163"/>
    </source>
</evidence>
<name>A0ABU5T6Y3_9MICC</name>
<dbReference type="RefSeq" id="WP_323279274.1">
    <property type="nucleotide sequence ID" value="NZ_JAYGGQ010000008.1"/>
</dbReference>
<dbReference type="InterPro" id="IPR050707">
    <property type="entry name" value="HTH_MetabolicPath_Reg"/>
</dbReference>